<proteinExistence type="predicted"/>
<gene>
    <name evidence="2" type="ORF">HHL15_00125</name>
</gene>
<keyword evidence="3" id="KW-1185">Reference proteome</keyword>
<dbReference type="Proteomes" id="UP000580043">
    <property type="component" value="Unassembled WGS sequence"/>
</dbReference>
<keyword evidence="2" id="KW-0378">Hydrolase</keyword>
<organism evidence="2 3">
    <name type="scientific">Zoogloea dura</name>
    <dbReference type="NCBI Taxonomy" id="2728840"/>
    <lineage>
        <taxon>Bacteria</taxon>
        <taxon>Pseudomonadati</taxon>
        <taxon>Pseudomonadota</taxon>
        <taxon>Betaproteobacteria</taxon>
        <taxon>Rhodocyclales</taxon>
        <taxon>Zoogloeaceae</taxon>
        <taxon>Zoogloea</taxon>
    </lineage>
</organism>
<evidence type="ECO:0000313" key="3">
    <source>
        <dbReference type="Proteomes" id="UP000580043"/>
    </source>
</evidence>
<protein>
    <submittedName>
        <fullName evidence="2">N-formylglutamate amidohydrolase</fullName>
    </submittedName>
</protein>
<evidence type="ECO:0000313" key="2">
    <source>
        <dbReference type="EMBL" id="NML24140.1"/>
    </source>
</evidence>
<evidence type="ECO:0000256" key="1">
    <source>
        <dbReference type="SAM" id="MobiDB-lite"/>
    </source>
</evidence>
<sequence length="267" mass="29102">MVTSGAPARGPAEAALVITCEHGGNRIPHAYRALFAGQCALLASHRGFDPGALEMAEDLALAFAAPLVASTVSRLLVDLNRSIGNPALHAAQVRRLSNEQREDILARYYRPFRSRAEQAVRRTIAENGAVLHLSSHSFTPELDGKTRRADIGLLYDPRRPGESELCRHWQAALAGAAPHLTVRRNYPYAGKGDGLTRWLRQRLPADTYAGVELEVNQRHVLEAGPHWPALRQILVTTLRHALSQAQTGLPAARAAPHHPTIPRGSPP</sequence>
<reference evidence="2 3" key="1">
    <citation type="submission" date="2020-04" db="EMBL/GenBank/DDBJ databases">
        <title>Zoogloea sp. G-4-1-14 isolated from soil.</title>
        <authorList>
            <person name="Dahal R.H."/>
        </authorList>
    </citation>
    <scope>NUCLEOTIDE SEQUENCE [LARGE SCALE GENOMIC DNA]</scope>
    <source>
        <strain evidence="2 3">G-4-1-14</strain>
    </source>
</reference>
<dbReference type="GO" id="GO:0016787">
    <property type="term" value="F:hydrolase activity"/>
    <property type="evidence" value="ECO:0007669"/>
    <property type="project" value="UniProtKB-KW"/>
</dbReference>
<dbReference type="Gene3D" id="3.40.630.40">
    <property type="entry name" value="Zn-dependent exopeptidases"/>
    <property type="match status" value="1"/>
</dbReference>
<feature type="region of interest" description="Disordered" evidence="1">
    <location>
        <begin position="246"/>
        <end position="267"/>
    </location>
</feature>
<dbReference type="SUPFAM" id="SSF53187">
    <property type="entry name" value="Zn-dependent exopeptidases"/>
    <property type="match status" value="1"/>
</dbReference>
<name>A0A848FZH5_9RHOO</name>
<comment type="caution">
    <text evidence="2">The sequence shown here is derived from an EMBL/GenBank/DDBJ whole genome shotgun (WGS) entry which is preliminary data.</text>
</comment>
<dbReference type="AlphaFoldDB" id="A0A848FZH5"/>
<dbReference type="EMBL" id="JABBGA010000001">
    <property type="protein sequence ID" value="NML24140.1"/>
    <property type="molecule type" value="Genomic_DNA"/>
</dbReference>
<accession>A0A848FZH5</accession>
<dbReference type="InterPro" id="IPR007709">
    <property type="entry name" value="N-FG_amidohydro"/>
</dbReference>
<dbReference type="Pfam" id="PF05013">
    <property type="entry name" value="FGase"/>
    <property type="match status" value="1"/>
</dbReference>